<dbReference type="Proteomes" id="UP000437748">
    <property type="component" value="Unassembled WGS sequence"/>
</dbReference>
<dbReference type="RefSeq" id="WP_153419138.1">
    <property type="nucleotide sequence ID" value="NZ_WFLM01000002.1"/>
</dbReference>
<evidence type="ECO:0000313" key="1">
    <source>
        <dbReference type="EMBL" id="KAB8039713.1"/>
    </source>
</evidence>
<dbReference type="OrthoDB" id="9800296at2"/>
<protein>
    <submittedName>
        <fullName evidence="1">Uncharacterized protein</fullName>
    </submittedName>
</protein>
<comment type="caution">
    <text evidence="1">The sequence shown here is derived from an EMBL/GenBank/DDBJ whole genome shotgun (WGS) entry which is preliminary data.</text>
</comment>
<sequence length="259" mass="30625">MSKQGCLSFKNKHILIKYENCSCYFCFKTFKTSEINEYVDEEKTALCPHCGIDSVVCFEDGSLPSTKCLKEWHKESFSPFGITPYEIQKNKDRVHKLTLLENAKIYSLKNSHNLFFYLKDIPINTLDKGEIEGCLLYDIDNKRQVTYDKKMFLELLCELSMEEKKKFYDKLSSRWNYRLVYSVNELRLAVHECYYTKVSFTENPAEAQIYINETNPEKLKDKLMEIFEWMLNAFAQPIVFDESENQNLSTKDEPKEKNE</sequence>
<proteinExistence type="predicted"/>
<dbReference type="EMBL" id="WFLM01000002">
    <property type="protein sequence ID" value="KAB8039713.1"/>
    <property type="molecule type" value="Genomic_DNA"/>
</dbReference>
<keyword evidence="2" id="KW-1185">Reference proteome</keyword>
<reference evidence="1 2" key="1">
    <citation type="submission" date="2019-10" db="EMBL/GenBank/DDBJ databases">
        <title>New species of Slilvanegrellaceae.</title>
        <authorList>
            <person name="Pitt A."/>
            <person name="Hahn M.W."/>
        </authorList>
    </citation>
    <scope>NUCLEOTIDE SEQUENCE [LARGE SCALE GENOMIC DNA]</scope>
    <source>
        <strain evidence="1 2">SP-Ram-0.45-NSY-1</strain>
    </source>
</reference>
<name>A0A6N6VU49_9BACT</name>
<accession>A0A6N6VU49</accession>
<gene>
    <name evidence="1" type="ORF">GCL60_05480</name>
</gene>
<evidence type="ECO:0000313" key="2">
    <source>
        <dbReference type="Proteomes" id="UP000437748"/>
    </source>
</evidence>
<dbReference type="AlphaFoldDB" id="A0A6N6VU49"/>
<organism evidence="1 2">
    <name type="scientific">Silvanigrella paludirubra</name>
    <dbReference type="NCBI Taxonomy" id="2499159"/>
    <lineage>
        <taxon>Bacteria</taxon>
        <taxon>Pseudomonadati</taxon>
        <taxon>Bdellovibrionota</taxon>
        <taxon>Oligoflexia</taxon>
        <taxon>Silvanigrellales</taxon>
        <taxon>Silvanigrellaceae</taxon>
        <taxon>Silvanigrella</taxon>
    </lineage>
</organism>